<evidence type="ECO:0000259" key="4">
    <source>
        <dbReference type="PROSITE" id="PS50188"/>
    </source>
</evidence>
<feature type="domain" description="B30.2/SPRY" evidence="4">
    <location>
        <begin position="1"/>
        <end position="175"/>
    </location>
</feature>
<dbReference type="Pfam" id="PF00622">
    <property type="entry name" value="SPRY"/>
    <property type="match status" value="1"/>
</dbReference>
<dbReference type="Proteomes" id="UP001148018">
    <property type="component" value="Unassembled WGS sequence"/>
</dbReference>
<organism evidence="5 6">
    <name type="scientific">Muraenolepis orangiensis</name>
    <name type="common">Patagonian moray cod</name>
    <dbReference type="NCBI Taxonomy" id="630683"/>
    <lineage>
        <taxon>Eukaryota</taxon>
        <taxon>Metazoa</taxon>
        <taxon>Chordata</taxon>
        <taxon>Craniata</taxon>
        <taxon>Vertebrata</taxon>
        <taxon>Euteleostomi</taxon>
        <taxon>Actinopterygii</taxon>
        <taxon>Neopterygii</taxon>
        <taxon>Teleostei</taxon>
        <taxon>Neoteleostei</taxon>
        <taxon>Acanthomorphata</taxon>
        <taxon>Zeiogadaria</taxon>
        <taxon>Gadariae</taxon>
        <taxon>Gadiformes</taxon>
        <taxon>Muraenolepidoidei</taxon>
        <taxon>Muraenolepididae</taxon>
        <taxon>Muraenolepis</taxon>
    </lineage>
</organism>
<accession>A0A9Q0DWK9</accession>
<dbReference type="PANTHER" id="PTHR25465:SF5">
    <property type="entry name" value="E3 UBIQUITIN_ISG15 LIGASE TRIM25-RELATED"/>
    <property type="match status" value="1"/>
</dbReference>
<dbReference type="SMART" id="SM00449">
    <property type="entry name" value="SPRY"/>
    <property type="match status" value="1"/>
</dbReference>
<evidence type="ECO:0000256" key="3">
    <source>
        <dbReference type="ARBA" id="ARBA00022833"/>
    </source>
</evidence>
<dbReference type="SUPFAM" id="SSF49899">
    <property type="entry name" value="Concanavalin A-like lectins/glucanases"/>
    <property type="match status" value="1"/>
</dbReference>
<keyword evidence="6" id="KW-1185">Reference proteome</keyword>
<dbReference type="GO" id="GO:0008270">
    <property type="term" value="F:zinc ion binding"/>
    <property type="evidence" value="ECO:0007669"/>
    <property type="project" value="UniProtKB-KW"/>
</dbReference>
<dbReference type="InterPro" id="IPR001870">
    <property type="entry name" value="B30.2/SPRY"/>
</dbReference>
<dbReference type="PRINTS" id="PR01407">
    <property type="entry name" value="BUTYPHLNCDUF"/>
</dbReference>
<dbReference type="OrthoDB" id="6270329at2759"/>
<protein>
    <recommendedName>
        <fullName evidence="4">B30.2/SPRY domain-containing protein</fullName>
    </recommendedName>
</protein>
<dbReference type="PROSITE" id="PS50188">
    <property type="entry name" value="B302_SPRY"/>
    <property type="match status" value="1"/>
</dbReference>
<dbReference type="InterPro" id="IPR013320">
    <property type="entry name" value="ConA-like_dom_sf"/>
</dbReference>
<evidence type="ECO:0000313" key="5">
    <source>
        <dbReference type="EMBL" id="KAJ3594500.1"/>
    </source>
</evidence>
<sequence>MTVDPSTISQHLSLSDDNRTVTAVTTAQKVRLVISRKGRTRPDQVTGKCVSKESLTGHQYWEVKCKADEVSITMGYKEYSWSPQGMDDKSWTLSMKTSNIEFEHNKVTTKIPGPCPTRVGVYLDYRAGILCFYDVSGNMTLLHKVQTTFTQPLYAGLWLNPHTGCSAEFCYPLQV</sequence>
<keyword evidence="1" id="KW-0479">Metal-binding</keyword>
<dbReference type="InterPro" id="IPR051051">
    <property type="entry name" value="E3_ubiq-ligase_TRIM/RNF"/>
</dbReference>
<keyword evidence="3" id="KW-0862">Zinc</keyword>
<gene>
    <name evidence="5" type="ORF">NHX12_003807</name>
</gene>
<evidence type="ECO:0000256" key="2">
    <source>
        <dbReference type="ARBA" id="ARBA00022771"/>
    </source>
</evidence>
<dbReference type="InterPro" id="IPR003877">
    <property type="entry name" value="SPRY_dom"/>
</dbReference>
<keyword evidence="2" id="KW-0863">Zinc-finger</keyword>
<name>A0A9Q0DWK9_9TELE</name>
<dbReference type="Gene3D" id="2.60.120.920">
    <property type="match status" value="1"/>
</dbReference>
<dbReference type="EMBL" id="JANIIK010000111">
    <property type="protein sequence ID" value="KAJ3594500.1"/>
    <property type="molecule type" value="Genomic_DNA"/>
</dbReference>
<dbReference type="InterPro" id="IPR003879">
    <property type="entry name" value="Butyrophylin_SPRY"/>
</dbReference>
<dbReference type="PANTHER" id="PTHR25465">
    <property type="entry name" value="B-BOX DOMAIN CONTAINING"/>
    <property type="match status" value="1"/>
</dbReference>
<dbReference type="AlphaFoldDB" id="A0A9Q0DWK9"/>
<evidence type="ECO:0000256" key="1">
    <source>
        <dbReference type="ARBA" id="ARBA00022723"/>
    </source>
</evidence>
<dbReference type="InterPro" id="IPR043136">
    <property type="entry name" value="B30.2/SPRY_sf"/>
</dbReference>
<reference evidence="5" key="1">
    <citation type="submission" date="2022-07" db="EMBL/GenBank/DDBJ databases">
        <title>Chromosome-level genome of Muraenolepis orangiensis.</title>
        <authorList>
            <person name="Kim J."/>
        </authorList>
    </citation>
    <scope>NUCLEOTIDE SEQUENCE</scope>
    <source>
        <strain evidence="5">KU_S4_2022</strain>
        <tissue evidence="5">Muscle</tissue>
    </source>
</reference>
<evidence type="ECO:0000313" key="6">
    <source>
        <dbReference type="Proteomes" id="UP001148018"/>
    </source>
</evidence>
<comment type="caution">
    <text evidence="5">The sequence shown here is derived from an EMBL/GenBank/DDBJ whole genome shotgun (WGS) entry which is preliminary data.</text>
</comment>
<proteinExistence type="predicted"/>